<dbReference type="PANTHER" id="PTHR43441">
    <property type="entry name" value="RIBOSOMAL-PROTEIN-SERINE ACETYLTRANSFERASE"/>
    <property type="match status" value="1"/>
</dbReference>
<keyword evidence="3" id="KW-1185">Reference proteome</keyword>
<dbReference type="Pfam" id="PF13302">
    <property type="entry name" value="Acetyltransf_3"/>
    <property type="match status" value="1"/>
</dbReference>
<organism evidence="2 3">
    <name type="scientific">Pseudonocardia sediminis</name>
    <dbReference type="NCBI Taxonomy" id="1397368"/>
    <lineage>
        <taxon>Bacteria</taxon>
        <taxon>Bacillati</taxon>
        <taxon>Actinomycetota</taxon>
        <taxon>Actinomycetes</taxon>
        <taxon>Pseudonocardiales</taxon>
        <taxon>Pseudonocardiaceae</taxon>
        <taxon>Pseudonocardia</taxon>
    </lineage>
</organism>
<dbReference type="InterPro" id="IPR016181">
    <property type="entry name" value="Acyl_CoA_acyltransferase"/>
</dbReference>
<dbReference type="Proteomes" id="UP000291591">
    <property type="component" value="Unassembled WGS sequence"/>
</dbReference>
<dbReference type="GO" id="GO:1990189">
    <property type="term" value="F:protein N-terminal-serine acetyltransferase activity"/>
    <property type="evidence" value="ECO:0007669"/>
    <property type="project" value="TreeGrafter"/>
</dbReference>
<dbReference type="GO" id="GO:0005737">
    <property type="term" value="C:cytoplasm"/>
    <property type="evidence" value="ECO:0007669"/>
    <property type="project" value="TreeGrafter"/>
</dbReference>
<dbReference type="OrthoDB" id="2061990at2"/>
<proteinExistence type="predicted"/>
<sequence>MDPVEINAGAWYLRALRADDRVDDRPAVLESAVDPEIRRWRHRPDPTSAAVAAYVAERIAGWADETRATWAVCEPTTGEMLGEVALEHLDLPMGTAEVSCWALERARGRGMTRTAVGSVVRFGFGGLGLARIGYGWAEPNVASERIARSLGFVPEGRLRGAWLADDVRSDILVAGLLADDPQT</sequence>
<name>A0A4V2FRE1_PSEST</name>
<dbReference type="RefSeq" id="WP_130292273.1">
    <property type="nucleotide sequence ID" value="NZ_SHKL01000001.1"/>
</dbReference>
<dbReference type="AlphaFoldDB" id="A0A4V2FRE1"/>
<gene>
    <name evidence="2" type="ORF">EV383_5179</name>
</gene>
<accession>A0A4V2FRE1</accession>
<dbReference type="SUPFAM" id="SSF55729">
    <property type="entry name" value="Acyl-CoA N-acyltransferases (Nat)"/>
    <property type="match status" value="1"/>
</dbReference>
<dbReference type="EMBL" id="SHKL01000001">
    <property type="protein sequence ID" value="RZT88240.1"/>
    <property type="molecule type" value="Genomic_DNA"/>
</dbReference>
<evidence type="ECO:0000313" key="3">
    <source>
        <dbReference type="Proteomes" id="UP000291591"/>
    </source>
</evidence>
<dbReference type="InterPro" id="IPR000182">
    <property type="entry name" value="GNAT_dom"/>
</dbReference>
<dbReference type="Gene3D" id="3.40.630.30">
    <property type="match status" value="1"/>
</dbReference>
<comment type="caution">
    <text evidence="2">The sequence shown here is derived from an EMBL/GenBank/DDBJ whole genome shotgun (WGS) entry which is preliminary data.</text>
</comment>
<keyword evidence="2" id="KW-0808">Transferase</keyword>
<dbReference type="GO" id="GO:0008999">
    <property type="term" value="F:protein-N-terminal-alanine acetyltransferase activity"/>
    <property type="evidence" value="ECO:0007669"/>
    <property type="project" value="TreeGrafter"/>
</dbReference>
<evidence type="ECO:0000313" key="2">
    <source>
        <dbReference type="EMBL" id="RZT88240.1"/>
    </source>
</evidence>
<feature type="domain" description="N-acetyltransferase" evidence="1">
    <location>
        <begin position="21"/>
        <end position="153"/>
    </location>
</feature>
<reference evidence="2 3" key="1">
    <citation type="submission" date="2019-02" db="EMBL/GenBank/DDBJ databases">
        <title>Sequencing the genomes of 1000 actinobacteria strains.</title>
        <authorList>
            <person name="Klenk H.-P."/>
        </authorList>
    </citation>
    <scope>NUCLEOTIDE SEQUENCE [LARGE SCALE GENOMIC DNA]</scope>
    <source>
        <strain evidence="2 3">DSM 45779</strain>
    </source>
</reference>
<dbReference type="InterPro" id="IPR051908">
    <property type="entry name" value="Ribosomal_N-acetyltransferase"/>
</dbReference>
<evidence type="ECO:0000259" key="1">
    <source>
        <dbReference type="Pfam" id="PF13302"/>
    </source>
</evidence>
<protein>
    <submittedName>
        <fullName evidence="2">RimJ/RimL family protein N-acetyltransferase</fullName>
    </submittedName>
</protein>
<dbReference type="PANTHER" id="PTHR43441:SF10">
    <property type="entry name" value="ACETYLTRANSFERASE"/>
    <property type="match status" value="1"/>
</dbReference>